<evidence type="ECO:0000313" key="6">
    <source>
        <dbReference type="EMBL" id="MBU5591125.1"/>
    </source>
</evidence>
<keyword evidence="7" id="KW-1185">Reference proteome</keyword>
<evidence type="ECO:0000256" key="1">
    <source>
        <dbReference type="ARBA" id="ARBA00009184"/>
    </source>
</evidence>
<evidence type="ECO:0000256" key="4">
    <source>
        <dbReference type="ARBA" id="ARBA00022842"/>
    </source>
</evidence>
<comment type="caution">
    <text evidence="6">The sequence shown here is derived from an EMBL/GenBank/DDBJ whole genome shotgun (WGS) entry which is preliminary data.</text>
</comment>
<dbReference type="Pfam" id="PF12710">
    <property type="entry name" value="HAD"/>
    <property type="match status" value="1"/>
</dbReference>
<keyword evidence="4" id="KW-0460">Magnesium</keyword>
<dbReference type="PANTHER" id="PTHR43344:SF13">
    <property type="entry name" value="PHOSPHATASE RV3661-RELATED"/>
    <property type="match status" value="1"/>
</dbReference>
<comment type="similarity">
    <text evidence="1">Belongs to the HAD-like hydrolase superfamily. SerB family.</text>
</comment>
<sequence length="213" mass="25357">MVKLAIFDVDYTLTRKETLMELFKFMIKKNPKNLIYIPRAIFSGLMFVFGIFDEKKTKETFLKFIDGIHERDLDVLVKEFYKSRLSNIIYEDAINMIKKLKNEGYLIYLISASPEFYLKELYNIKEVDKIIGTKYLCRDGIHTRCMDGLNCKGEEKVERLKEELKKENIQVDYENSYMFSDSLSDKPLFDLVGKPYLINFRKTSKDIEILRWK</sequence>
<dbReference type="GO" id="GO:0016787">
    <property type="term" value="F:hydrolase activity"/>
    <property type="evidence" value="ECO:0007669"/>
    <property type="project" value="UniProtKB-KW"/>
</dbReference>
<evidence type="ECO:0000256" key="3">
    <source>
        <dbReference type="ARBA" id="ARBA00022801"/>
    </source>
</evidence>
<keyword evidence="2" id="KW-0479">Metal-binding</keyword>
<dbReference type="PANTHER" id="PTHR43344">
    <property type="entry name" value="PHOSPHOSERINE PHOSPHATASE"/>
    <property type="match status" value="1"/>
</dbReference>
<dbReference type="Proteomes" id="UP000736583">
    <property type="component" value="Unassembled WGS sequence"/>
</dbReference>
<keyword evidence="5" id="KW-1133">Transmembrane helix</keyword>
<keyword evidence="5" id="KW-0472">Membrane</keyword>
<dbReference type="NCBIfam" id="TIGR01490">
    <property type="entry name" value="HAD-SF-IB-hyp1"/>
    <property type="match status" value="1"/>
</dbReference>
<keyword evidence="3 6" id="KW-0378">Hydrolase</keyword>
<keyword evidence="5" id="KW-0812">Transmembrane</keyword>
<proteinExistence type="inferred from homology"/>
<organism evidence="6 7">
    <name type="scientific">Clostridium simiarum</name>
    <dbReference type="NCBI Taxonomy" id="2841506"/>
    <lineage>
        <taxon>Bacteria</taxon>
        <taxon>Bacillati</taxon>
        <taxon>Bacillota</taxon>
        <taxon>Clostridia</taxon>
        <taxon>Eubacteriales</taxon>
        <taxon>Clostridiaceae</taxon>
        <taxon>Clostridium</taxon>
    </lineage>
</organism>
<dbReference type="CDD" id="cd02612">
    <property type="entry name" value="HAD_PGPPase"/>
    <property type="match status" value="1"/>
</dbReference>
<evidence type="ECO:0000313" key="7">
    <source>
        <dbReference type="Proteomes" id="UP000736583"/>
    </source>
</evidence>
<evidence type="ECO:0000256" key="5">
    <source>
        <dbReference type="SAM" id="Phobius"/>
    </source>
</evidence>
<evidence type="ECO:0000256" key="2">
    <source>
        <dbReference type="ARBA" id="ARBA00022723"/>
    </source>
</evidence>
<feature type="transmembrane region" description="Helical" evidence="5">
    <location>
        <begin position="34"/>
        <end position="52"/>
    </location>
</feature>
<accession>A0ABS6EZI4</accession>
<name>A0ABS6EZI4_9CLOT</name>
<dbReference type="NCBIfam" id="TIGR01488">
    <property type="entry name" value="HAD-SF-IB"/>
    <property type="match status" value="1"/>
</dbReference>
<dbReference type="InterPro" id="IPR050582">
    <property type="entry name" value="HAD-like_SerB"/>
</dbReference>
<dbReference type="InterPro" id="IPR006385">
    <property type="entry name" value="HAD_hydro_SerB1"/>
</dbReference>
<dbReference type="RefSeq" id="WP_216456666.1">
    <property type="nucleotide sequence ID" value="NZ_JAHLQL010000001.1"/>
</dbReference>
<gene>
    <name evidence="6" type="ORF">KQI89_05055</name>
</gene>
<reference evidence="6 7" key="1">
    <citation type="submission" date="2021-06" db="EMBL/GenBank/DDBJ databases">
        <authorList>
            <person name="Sun Q."/>
            <person name="Li D."/>
        </authorList>
    </citation>
    <scope>NUCLEOTIDE SEQUENCE [LARGE SCALE GENOMIC DNA]</scope>
    <source>
        <strain evidence="6 7">MSJ-4</strain>
    </source>
</reference>
<protein>
    <submittedName>
        <fullName evidence="6">HAD-IB family hydrolase</fullName>
    </submittedName>
</protein>
<dbReference type="EMBL" id="JAHLQL010000001">
    <property type="protein sequence ID" value="MBU5591125.1"/>
    <property type="molecule type" value="Genomic_DNA"/>
</dbReference>